<dbReference type="EMBL" id="SJPQ01000004">
    <property type="protein sequence ID" value="TWT86935.1"/>
    <property type="molecule type" value="Genomic_DNA"/>
</dbReference>
<organism evidence="3 4">
    <name type="scientific">Pseudobythopirellula maris</name>
    <dbReference type="NCBI Taxonomy" id="2527991"/>
    <lineage>
        <taxon>Bacteria</taxon>
        <taxon>Pseudomonadati</taxon>
        <taxon>Planctomycetota</taxon>
        <taxon>Planctomycetia</taxon>
        <taxon>Pirellulales</taxon>
        <taxon>Lacipirellulaceae</taxon>
        <taxon>Pseudobythopirellula</taxon>
    </lineage>
</organism>
<gene>
    <name evidence="3" type="ORF">Mal64_37650</name>
</gene>
<comment type="caution">
    <text evidence="3">The sequence shown here is derived from an EMBL/GenBank/DDBJ whole genome shotgun (WGS) entry which is preliminary data.</text>
</comment>
<dbReference type="PANTHER" id="PTHR30093:SF2">
    <property type="entry name" value="TYPE II SECRETION SYSTEM PROTEIN H"/>
    <property type="match status" value="1"/>
</dbReference>
<dbReference type="OrthoDB" id="245967at2"/>
<dbReference type="Pfam" id="PF07596">
    <property type="entry name" value="SBP_bac_10"/>
    <property type="match status" value="1"/>
</dbReference>
<feature type="region of interest" description="Disordered" evidence="1">
    <location>
        <begin position="352"/>
        <end position="376"/>
    </location>
</feature>
<keyword evidence="4" id="KW-1185">Reference proteome</keyword>
<evidence type="ECO:0000256" key="1">
    <source>
        <dbReference type="SAM" id="MobiDB-lite"/>
    </source>
</evidence>
<accession>A0A5C5ZIJ1</accession>
<proteinExistence type="predicted"/>
<evidence type="ECO:0000259" key="2">
    <source>
        <dbReference type="Pfam" id="PF07596"/>
    </source>
</evidence>
<evidence type="ECO:0000313" key="4">
    <source>
        <dbReference type="Proteomes" id="UP000315440"/>
    </source>
</evidence>
<dbReference type="Proteomes" id="UP000315440">
    <property type="component" value="Unassembled WGS sequence"/>
</dbReference>
<sequence length="785" mass="85601">MLRAPSGFSRTDLLGAVLAALLLGSLLLPALAATSGNADRTFCLQQMRTLGLAMFRHHDAFLALPLASSQPFDHAPGSADPKRGAGYSWLAKMMPFIEENVFYDRLSRASDRFQKAPFDADLLLTPPYDETRPYEVEFSRLVCPAYGGESRVAGEHDYAGLAGLPPAVSSYHAFAGSHLYRTEDGVLLDDPEQELVGGAHSGNGLIAFPGLVGGRVNKRGRSYAAVTDGRRHTLVFAETIEPAYSALIDGQAAWMVASWPAAEPPTLQPREGGEKQLTWADPGAGARLTSLRDRSFDAAADPYLKASYWKGAHDRRWGPSSNHPGVVGHAFADGSVRTVSTDVDPNLYVRLVTPSGSDDGRQGDLGLPSADRPRSARPIPAVQLSKLPWSPIEWSPLYIGDLELRFPQDLSLERFRPDKLDRNIAHYGGDSRVFSRVDYLRNESAFLLVVAEKYAEMASSAIYGQLSKALQSPGEKALDSSPKRVLWSKEAEWDGGSARFEFELVDADGATPPRLLIRLVADAVPAGGGGPRAKLTPEGTTYFAVDAAPRSVVPRAIRGYRITPFGEHEFVCTPGDDGSLAVAVLAPPGSLHADWRLVVRAPAGTKLTKGSYKDAVGYGTPAAQSHDGRSSMRFSADMRVVEESTGWFDVHEIAYSPDGRGVERLSLDFVSIEPGDRRTFGRLRLGATIDPVPTEDEIHKAMLGEVEWTRYKAGYRKKTSNAFDKELTSYHANHGEYPADLGELRREIPSTRFFKVSPRDAGHKELWYDPELGRLYLKPVGADVP</sequence>
<dbReference type="InterPro" id="IPR027558">
    <property type="entry name" value="Pre_pil_HX9DG_C"/>
</dbReference>
<evidence type="ECO:0000313" key="3">
    <source>
        <dbReference type="EMBL" id="TWT86935.1"/>
    </source>
</evidence>
<dbReference type="PANTHER" id="PTHR30093">
    <property type="entry name" value="GENERAL SECRETION PATHWAY PROTEIN G"/>
    <property type="match status" value="1"/>
</dbReference>
<dbReference type="InterPro" id="IPR011453">
    <property type="entry name" value="DUF1559"/>
</dbReference>
<dbReference type="RefSeq" id="WP_146403137.1">
    <property type="nucleotide sequence ID" value="NZ_SJPQ01000004.1"/>
</dbReference>
<name>A0A5C5ZIJ1_9BACT</name>
<protein>
    <recommendedName>
        <fullName evidence="2">DUF1559 domain-containing protein</fullName>
    </recommendedName>
</protein>
<dbReference type="AlphaFoldDB" id="A0A5C5ZIJ1"/>
<dbReference type="NCBIfam" id="TIGR04294">
    <property type="entry name" value="pre_pil_HX9DG"/>
    <property type="match status" value="1"/>
</dbReference>
<reference evidence="3 4" key="1">
    <citation type="submission" date="2019-02" db="EMBL/GenBank/DDBJ databases">
        <title>Deep-cultivation of Planctomycetes and their phenomic and genomic characterization uncovers novel biology.</title>
        <authorList>
            <person name="Wiegand S."/>
            <person name="Jogler M."/>
            <person name="Boedeker C."/>
            <person name="Pinto D."/>
            <person name="Vollmers J."/>
            <person name="Rivas-Marin E."/>
            <person name="Kohn T."/>
            <person name="Peeters S.H."/>
            <person name="Heuer A."/>
            <person name="Rast P."/>
            <person name="Oberbeckmann S."/>
            <person name="Bunk B."/>
            <person name="Jeske O."/>
            <person name="Meyerdierks A."/>
            <person name="Storesund J.E."/>
            <person name="Kallscheuer N."/>
            <person name="Luecker S."/>
            <person name="Lage O.M."/>
            <person name="Pohl T."/>
            <person name="Merkel B.J."/>
            <person name="Hornburger P."/>
            <person name="Mueller R.-W."/>
            <person name="Bruemmer F."/>
            <person name="Labrenz M."/>
            <person name="Spormann A.M."/>
            <person name="Op Den Camp H."/>
            <person name="Overmann J."/>
            <person name="Amann R."/>
            <person name="Jetten M.S.M."/>
            <person name="Mascher T."/>
            <person name="Medema M.H."/>
            <person name="Devos D.P."/>
            <person name="Kaster A.-K."/>
            <person name="Ovreas L."/>
            <person name="Rohde M."/>
            <person name="Galperin M.Y."/>
            <person name="Jogler C."/>
        </authorList>
    </citation>
    <scope>NUCLEOTIDE SEQUENCE [LARGE SCALE GENOMIC DNA]</scope>
    <source>
        <strain evidence="3 4">Mal64</strain>
    </source>
</reference>
<feature type="domain" description="DUF1559" evidence="2">
    <location>
        <begin position="40"/>
        <end position="345"/>
    </location>
</feature>